<gene>
    <name evidence="2" type="ORF">CONLIGDRAFT_204312</name>
</gene>
<name>A0A1J7J3F0_9PEZI</name>
<accession>A0A1J7J3F0</accession>
<keyword evidence="1" id="KW-0539">Nucleus</keyword>
<organism evidence="2 3">
    <name type="scientific">Coniochaeta ligniaria NRRL 30616</name>
    <dbReference type="NCBI Taxonomy" id="1408157"/>
    <lineage>
        <taxon>Eukaryota</taxon>
        <taxon>Fungi</taxon>
        <taxon>Dikarya</taxon>
        <taxon>Ascomycota</taxon>
        <taxon>Pezizomycotina</taxon>
        <taxon>Sordariomycetes</taxon>
        <taxon>Sordariomycetidae</taxon>
        <taxon>Coniochaetales</taxon>
        <taxon>Coniochaetaceae</taxon>
        <taxon>Coniochaeta</taxon>
    </lineage>
</organism>
<dbReference type="Pfam" id="PF11951">
    <property type="entry name" value="Fungal_trans_2"/>
    <property type="match status" value="1"/>
</dbReference>
<evidence type="ECO:0000313" key="2">
    <source>
        <dbReference type="EMBL" id="OIW33989.1"/>
    </source>
</evidence>
<proteinExistence type="predicted"/>
<protein>
    <submittedName>
        <fullName evidence="2">Uncharacterized protein</fullName>
    </submittedName>
</protein>
<dbReference type="EMBL" id="KV875094">
    <property type="protein sequence ID" value="OIW33989.1"/>
    <property type="molecule type" value="Genomic_DNA"/>
</dbReference>
<dbReference type="Proteomes" id="UP000182658">
    <property type="component" value="Unassembled WGS sequence"/>
</dbReference>
<keyword evidence="3" id="KW-1185">Reference proteome</keyword>
<dbReference type="InParanoid" id="A0A1J7J3F0"/>
<evidence type="ECO:0000256" key="1">
    <source>
        <dbReference type="ARBA" id="ARBA00023242"/>
    </source>
</evidence>
<evidence type="ECO:0000313" key="3">
    <source>
        <dbReference type="Proteomes" id="UP000182658"/>
    </source>
</evidence>
<sequence length="154" mass="16991">MSRTSEAMRESTLILYYKLAPPEKATRSEEALRISGLIVSHLRDIPVGSSTAASHTWPLYMAGSVLTGGPEADPAIVERRKFIRNRLVAIRSERGIRSIDAVRTRLEEIWMAPLEVGVGGMMEEGPVPPALVDTRNLCRARLVDPVLIRQACAK</sequence>
<dbReference type="AlphaFoldDB" id="A0A1J7J3F0"/>
<dbReference type="InterPro" id="IPR021858">
    <property type="entry name" value="Fun_TF"/>
</dbReference>
<reference evidence="2 3" key="1">
    <citation type="submission" date="2016-10" db="EMBL/GenBank/DDBJ databases">
        <title>Draft genome sequence of Coniochaeta ligniaria NRRL30616, a lignocellulolytic fungus for bioabatement of inhibitors in plant biomass hydrolysates.</title>
        <authorList>
            <consortium name="DOE Joint Genome Institute"/>
            <person name="Jimenez D.J."/>
            <person name="Hector R.E."/>
            <person name="Riley R."/>
            <person name="Sun H."/>
            <person name="Grigoriev I.V."/>
            <person name="Van Elsas J.D."/>
            <person name="Nichols N.N."/>
        </authorList>
    </citation>
    <scope>NUCLEOTIDE SEQUENCE [LARGE SCALE GENOMIC DNA]</scope>
    <source>
        <strain evidence="2 3">NRRL 30616</strain>
    </source>
</reference>